<name>A0ACC2P9R3_9HYME</name>
<protein>
    <submittedName>
        <fullName evidence="1">Uncharacterized protein</fullName>
    </submittedName>
</protein>
<gene>
    <name evidence="1" type="ORF">QAD02_015528</name>
</gene>
<organism evidence="1 2">
    <name type="scientific">Eretmocerus hayati</name>
    <dbReference type="NCBI Taxonomy" id="131215"/>
    <lineage>
        <taxon>Eukaryota</taxon>
        <taxon>Metazoa</taxon>
        <taxon>Ecdysozoa</taxon>
        <taxon>Arthropoda</taxon>
        <taxon>Hexapoda</taxon>
        <taxon>Insecta</taxon>
        <taxon>Pterygota</taxon>
        <taxon>Neoptera</taxon>
        <taxon>Endopterygota</taxon>
        <taxon>Hymenoptera</taxon>
        <taxon>Apocrita</taxon>
        <taxon>Proctotrupomorpha</taxon>
        <taxon>Chalcidoidea</taxon>
        <taxon>Aphelinidae</taxon>
        <taxon>Aphelininae</taxon>
        <taxon>Eretmocerus</taxon>
    </lineage>
</organism>
<comment type="caution">
    <text evidence="1">The sequence shown here is derived from an EMBL/GenBank/DDBJ whole genome shotgun (WGS) entry which is preliminary data.</text>
</comment>
<evidence type="ECO:0000313" key="2">
    <source>
        <dbReference type="Proteomes" id="UP001239111"/>
    </source>
</evidence>
<keyword evidence="2" id="KW-1185">Reference proteome</keyword>
<reference evidence="1" key="1">
    <citation type="submission" date="2023-04" db="EMBL/GenBank/DDBJ databases">
        <title>A chromosome-level genome assembly of the parasitoid wasp Eretmocerus hayati.</title>
        <authorList>
            <person name="Zhong Y."/>
            <person name="Liu S."/>
            <person name="Liu Y."/>
        </authorList>
    </citation>
    <scope>NUCLEOTIDE SEQUENCE</scope>
    <source>
        <strain evidence="1">ZJU_SS_LIU_2023</strain>
    </source>
</reference>
<dbReference type="Proteomes" id="UP001239111">
    <property type="component" value="Chromosome 2"/>
</dbReference>
<evidence type="ECO:0000313" key="1">
    <source>
        <dbReference type="EMBL" id="KAJ8679741.1"/>
    </source>
</evidence>
<proteinExistence type="predicted"/>
<dbReference type="EMBL" id="CM056742">
    <property type="protein sequence ID" value="KAJ8679741.1"/>
    <property type="molecule type" value="Genomic_DNA"/>
</dbReference>
<sequence length="383" mass="43950">MFAQVKLMMAGKYEEFHKKLGAQQDLESRVMAALKALEYILPLDVHCDRKDSQISSYCLSLAMNDHTPFSLKLTIMAIREAGGFDKLREQLGEFKKNKDCLEKGFSEDGTYKSNTYKPLYYLEAHEDKRWLPEFITMTLNMSVILYFVFVETSFFGKSSDKSLKALLNNKNAIFTANLIAFHYMIIQTNDHEMSEVTHYGQHMGLGAVIHPFCSLFNHSCYPNVSRVPILGSDNVMYQMMMVQHAIKKGSQIFDDYGFDFTLENAARRKDLCQKYYFECRCKACRNNWPMFEKLPSVIMTCTSQTKKNDIVTAMSRVAKVESVILEGDIATLDAEHETVFKILIDAVNFLSNYGTSPPTKEYLRTVTLLKTAYLVIYGNRINL</sequence>
<accession>A0ACC2P9R3</accession>